<proteinExistence type="predicted"/>
<dbReference type="Proteomes" id="UP001430953">
    <property type="component" value="Unassembled WGS sequence"/>
</dbReference>
<name>A0AAW2G4Q4_9HYME</name>
<keyword evidence="2" id="KW-1185">Reference proteome</keyword>
<gene>
    <name evidence="1" type="ORF">PUN28_007062</name>
</gene>
<dbReference type="AlphaFoldDB" id="A0AAW2G4Q4"/>
<comment type="caution">
    <text evidence="1">The sequence shown here is derived from an EMBL/GenBank/DDBJ whole genome shotgun (WGS) entry which is preliminary data.</text>
</comment>
<evidence type="ECO:0000313" key="2">
    <source>
        <dbReference type="Proteomes" id="UP001430953"/>
    </source>
</evidence>
<reference evidence="1 2" key="1">
    <citation type="submission" date="2023-03" db="EMBL/GenBank/DDBJ databases">
        <title>High recombination rates correlate with genetic variation in Cardiocondyla obscurior ants.</title>
        <authorList>
            <person name="Errbii M."/>
        </authorList>
    </citation>
    <scope>NUCLEOTIDE SEQUENCE [LARGE SCALE GENOMIC DNA]</scope>
    <source>
        <strain evidence="1">Alpha-2009</strain>
        <tissue evidence="1">Whole body</tissue>
    </source>
</reference>
<accession>A0AAW2G4Q4</accession>
<sequence>MVRYLRDAVDFDDSKVKIISTAVSVTDASHWCAADRFTRSDSIGDDADFIGIETFPHLTRVIRPRARTSFPDPDINITH</sequence>
<protein>
    <submittedName>
        <fullName evidence="1">Uncharacterized protein</fullName>
    </submittedName>
</protein>
<organism evidence="1 2">
    <name type="scientific">Cardiocondyla obscurior</name>
    <dbReference type="NCBI Taxonomy" id="286306"/>
    <lineage>
        <taxon>Eukaryota</taxon>
        <taxon>Metazoa</taxon>
        <taxon>Ecdysozoa</taxon>
        <taxon>Arthropoda</taxon>
        <taxon>Hexapoda</taxon>
        <taxon>Insecta</taxon>
        <taxon>Pterygota</taxon>
        <taxon>Neoptera</taxon>
        <taxon>Endopterygota</taxon>
        <taxon>Hymenoptera</taxon>
        <taxon>Apocrita</taxon>
        <taxon>Aculeata</taxon>
        <taxon>Formicoidea</taxon>
        <taxon>Formicidae</taxon>
        <taxon>Myrmicinae</taxon>
        <taxon>Cardiocondyla</taxon>
    </lineage>
</organism>
<dbReference type="EMBL" id="JADYXP020000006">
    <property type="protein sequence ID" value="KAL0122009.1"/>
    <property type="molecule type" value="Genomic_DNA"/>
</dbReference>
<evidence type="ECO:0000313" key="1">
    <source>
        <dbReference type="EMBL" id="KAL0122009.1"/>
    </source>
</evidence>